<dbReference type="AlphaFoldDB" id="A0A4R6KJL8"/>
<accession>A0A4R6KJL8</accession>
<reference evidence="1 2" key="1">
    <citation type="submission" date="2019-03" db="EMBL/GenBank/DDBJ databases">
        <title>Genomic Encyclopedia of Type Strains, Phase III (KMG-III): the genomes of soil and plant-associated and newly described type strains.</title>
        <authorList>
            <person name="Whitman W."/>
        </authorList>
    </citation>
    <scope>NUCLEOTIDE SEQUENCE [LARGE SCALE GENOMIC DNA]</scope>
    <source>
        <strain evidence="1 2">VKM Ac-2527</strain>
    </source>
</reference>
<evidence type="ECO:0000313" key="1">
    <source>
        <dbReference type="EMBL" id="TDO51504.1"/>
    </source>
</evidence>
<dbReference type="RefSeq" id="WP_202869447.1">
    <property type="nucleotide sequence ID" value="NZ_SNWQ01000003.1"/>
</dbReference>
<gene>
    <name evidence="1" type="ORF">EV643_103243</name>
</gene>
<proteinExistence type="predicted"/>
<organism evidence="1 2">
    <name type="scientific">Kribbella caucasensis</name>
    <dbReference type="NCBI Taxonomy" id="2512215"/>
    <lineage>
        <taxon>Bacteria</taxon>
        <taxon>Bacillati</taxon>
        <taxon>Actinomycetota</taxon>
        <taxon>Actinomycetes</taxon>
        <taxon>Propionibacteriales</taxon>
        <taxon>Kribbellaceae</taxon>
        <taxon>Kribbella</taxon>
    </lineage>
</organism>
<keyword evidence="2" id="KW-1185">Reference proteome</keyword>
<sequence>MANGAHVVILSGGYGLLRAEELIGWYEKKLRLADWPAGLLENALTDEAVRVRAQWVVALASTTTDYARLIRRVPWSRTDAAEALLVTLADAGAGAMVNVPRALGQAFRAFWEHRPDGYPPGLVVERIS</sequence>
<dbReference type="EMBL" id="SNWQ01000003">
    <property type="protein sequence ID" value="TDO51504.1"/>
    <property type="molecule type" value="Genomic_DNA"/>
</dbReference>
<evidence type="ECO:0000313" key="2">
    <source>
        <dbReference type="Proteomes" id="UP000295388"/>
    </source>
</evidence>
<name>A0A4R6KJL8_9ACTN</name>
<comment type="caution">
    <text evidence="1">The sequence shown here is derived from an EMBL/GenBank/DDBJ whole genome shotgun (WGS) entry which is preliminary data.</text>
</comment>
<protein>
    <submittedName>
        <fullName evidence="1">Uncharacterized protein</fullName>
    </submittedName>
</protein>
<dbReference type="Proteomes" id="UP000295388">
    <property type="component" value="Unassembled WGS sequence"/>
</dbReference>